<comment type="pathway">
    <text evidence="2 7 8">Cell wall biogenesis; peptidoglycan biosynthesis.</text>
</comment>
<dbReference type="SUPFAM" id="SSF51984">
    <property type="entry name" value="MurCD N-terminal domain"/>
    <property type="match status" value="1"/>
</dbReference>
<dbReference type="GO" id="GO:0009252">
    <property type="term" value="P:peptidoglycan biosynthetic process"/>
    <property type="evidence" value="ECO:0007669"/>
    <property type="project" value="UniProtKB-UniRule"/>
</dbReference>
<dbReference type="Gene3D" id="3.40.1190.10">
    <property type="entry name" value="Mur-like, catalytic domain"/>
    <property type="match status" value="1"/>
</dbReference>
<dbReference type="GO" id="GO:0051301">
    <property type="term" value="P:cell division"/>
    <property type="evidence" value="ECO:0007669"/>
    <property type="project" value="UniProtKB-KW"/>
</dbReference>
<evidence type="ECO:0000259" key="10">
    <source>
        <dbReference type="Pfam" id="PF08245"/>
    </source>
</evidence>
<dbReference type="UniPathway" id="UPA00219"/>
<dbReference type="EC" id="6.3.2.9" evidence="7 8"/>
<dbReference type="SUPFAM" id="SSF53244">
    <property type="entry name" value="MurD-like peptide ligases, peptide-binding domain"/>
    <property type="match status" value="1"/>
</dbReference>
<dbReference type="GO" id="GO:0008764">
    <property type="term" value="F:UDP-N-acetylmuramoylalanine-D-glutamate ligase activity"/>
    <property type="evidence" value="ECO:0007669"/>
    <property type="project" value="UniProtKB-UniRule"/>
</dbReference>
<comment type="function">
    <text evidence="7 8">Cell wall formation. Catalyzes the addition of glutamate to the nucleotide precursor UDP-N-acetylmuramoyl-L-alanine (UMA).</text>
</comment>
<evidence type="ECO:0000313" key="11">
    <source>
        <dbReference type="EMBL" id="EFG27330.2"/>
    </source>
</evidence>
<dbReference type="GO" id="GO:0005737">
    <property type="term" value="C:cytoplasm"/>
    <property type="evidence" value="ECO:0007669"/>
    <property type="project" value="UniProtKB-SubCell"/>
</dbReference>
<comment type="caution">
    <text evidence="11">The sequence shown here is derived from an EMBL/GenBank/DDBJ whole genome shotgun (WGS) entry which is preliminary data.</text>
</comment>
<dbReference type="InterPro" id="IPR004101">
    <property type="entry name" value="Mur_ligase_C"/>
</dbReference>
<evidence type="ECO:0000256" key="5">
    <source>
        <dbReference type="ARBA" id="ARBA00022741"/>
    </source>
</evidence>
<gene>
    <name evidence="7" type="primary">murD</name>
    <name evidence="11" type="ORF">HMPREF9020_00972</name>
</gene>
<protein>
    <recommendedName>
        <fullName evidence="7 8">UDP-N-acetylmuramoylalanine--D-glutamate ligase</fullName>
        <ecNumber evidence="7 8">6.3.2.9</ecNumber>
    </recommendedName>
    <alternativeName>
        <fullName evidence="7">D-glutamic acid-adding enzyme</fullName>
    </alternativeName>
    <alternativeName>
        <fullName evidence="7">UDP-N-acetylmuramoyl-L-alanyl-D-glutamate synthetase</fullName>
    </alternativeName>
</protein>
<keyword evidence="7 8" id="KW-0132">Cell division</keyword>
<dbReference type="Pfam" id="PF02875">
    <property type="entry name" value="Mur_ligase_C"/>
    <property type="match status" value="1"/>
</dbReference>
<dbReference type="InterPro" id="IPR036615">
    <property type="entry name" value="Mur_ligase_C_dom_sf"/>
</dbReference>
<comment type="subcellular location">
    <subcellularLocation>
        <location evidence="1 7 8">Cytoplasm</location>
    </subcellularLocation>
</comment>
<dbReference type="InterPro" id="IPR013221">
    <property type="entry name" value="Mur_ligase_cen"/>
</dbReference>
<evidence type="ECO:0000256" key="3">
    <source>
        <dbReference type="ARBA" id="ARBA00022490"/>
    </source>
</evidence>
<keyword evidence="4 7" id="KW-0436">Ligase</keyword>
<feature type="binding site" evidence="7">
    <location>
        <begin position="127"/>
        <end position="133"/>
    </location>
    <ligand>
        <name>ATP</name>
        <dbReference type="ChEBI" id="CHEBI:30616"/>
    </ligand>
</feature>
<evidence type="ECO:0000256" key="8">
    <source>
        <dbReference type="RuleBase" id="RU003664"/>
    </source>
</evidence>
<dbReference type="InterPro" id="IPR005762">
    <property type="entry name" value="MurD"/>
</dbReference>
<dbReference type="HOGENOM" id="CLU_032540_0_0_11"/>
<dbReference type="GO" id="GO:0071555">
    <property type="term" value="P:cell wall organization"/>
    <property type="evidence" value="ECO:0007669"/>
    <property type="project" value="UniProtKB-KW"/>
</dbReference>
<keyword evidence="7 8" id="KW-0573">Peptidoglycan synthesis</keyword>
<evidence type="ECO:0000259" key="9">
    <source>
        <dbReference type="Pfam" id="PF02875"/>
    </source>
</evidence>
<accession>W5IJX3</accession>
<evidence type="ECO:0000256" key="7">
    <source>
        <dbReference type="HAMAP-Rule" id="MF_00639"/>
    </source>
</evidence>
<evidence type="ECO:0000256" key="2">
    <source>
        <dbReference type="ARBA" id="ARBA00004752"/>
    </source>
</evidence>
<evidence type="ECO:0000313" key="12">
    <source>
        <dbReference type="Proteomes" id="UP000005777"/>
    </source>
</evidence>
<dbReference type="GO" id="GO:0008360">
    <property type="term" value="P:regulation of cell shape"/>
    <property type="evidence" value="ECO:0007669"/>
    <property type="project" value="UniProtKB-KW"/>
</dbReference>
<keyword evidence="6 7" id="KW-0067">ATP-binding</keyword>
<dbReference type="AlphaFoldDB" id="W5IJX3"/>
<feature type="domain" description="Mur ligase central" evidence="10">
    <location>
        <begin position="125"/>
        <end position="245"/>
    </location>
</feature>
<dbReference type="Gene3D" id="3.90.190.20">
    <property type="entry name" value="Mur ligase, C-terminal domain"/>
    <property type="match status" value="1"/>
</dbReference>
<name>W5IJX3_SCAIO</name>
<evidence type="ECO:0000256" key="4">
    <source>
        <dbReference type="ARBA" id="ARBA00022598"/>
    </source>
</evidence>
<proteinExistence type="inferred from homology"/>
<dbReference type="GO" id="GO:0005524">
    <property type="term" value="F:ATP binding"/>
    <property type="evidence" value="ECO:0007669"/>
    <property type="project" value="UniProtKB-UniRule"/>
</dbReference>
<keyword evidence="12" id="KW-1185">Reference proteome</keyword>
<organism evidence="11 12">
    <name type="scientific">Scardovia inopinata F0304</name>
    <dbReference type="NCBI Taxonomy" id="641146"/>
    <lineage>
        <taxon>Bacteria</taxon>
        <taxon>Bacillati</taxon>
        <taxon>Actinomycetota</taxon>
        <taxon>Actinomycetes</taxon>
        <taxon>Bifidobacteriales</taxon>
        <taxon>Bifidobacteriaceae</taxon>
        <taxon>Scardovia</taxon>
    </lineage>
</organism>
<keyword evidence="7 8" id="KW-0961">Cell wall biogenesis/degradation</keyword>
<reference evidence="11 12" key="1">
    <citation type="submission" date="2012-01" db="EMBL/GenBank/DDBJ databases">
        <title>The Genome Sequence of Scardovia inopinata F0304.</title>
        <authorList>
            <consortium name="The Broad Institute Genome Sequencing Platform"/>
            <person name="Earl A."/>
            <person name="Ward D."/>
            <person name="Feldgarden M."/>
            <person name="Gevers D."/>
            <person name="Izard J."/>
            <person name="Baranova O.V."/>
            <person name="Blanton J.M."/>
            <person name="Tanner A.C."/>
            <person name="Dewhirst F.E."/>
            <person name="Young S.K."/>
            <person name="Zeng Q."/>
            <person name="Gargeya S."/>
            <person name="Fitzgerald M."/>
            <person name="Haas B."/>
            <person name="Abouelleil A."/>
            <person name="Alvarado L."/>
            <person name="Arachchi H.M."/>
            <person name="Berlin A."/>
            <person name="Chapman S.B."/>
            <person name="Gearin G."/>
            <person name="Goldberg J."/>
            <person name="Griggs A."/>
            <person name="Gujja S."/>
            <person name="Hansen M."/>
            <person name="Heiman D."/>
            <person name="Howarth C."/>
            <person name="Larimer J."/>
            <person name="Lui A."/>
            <person name="MacDonald P.J."/>
            <person name="McCowen C."/>
            <person name="Montmayeur A."/>
            <person name="Murphy C."/>
            <person name="Neiman D."/>
            <person name="Pearson M."/>
            <person name="Priest M."/>
            <person name="Roberts A."/>
            <person name="Saif S."/>
            <person name="Shea T."/>
            <person name="Sisk P."/>
            <person name="Stolte C."/>
            <person name="Sykes S."/>
            <person name="Wortman J."/>
            <person name="Nusbaum C."/>
            <person name="Birren B."/>
        </authorList>
    </citation>
    <scope>NUCLEOTIDE SEQUENCE [LARGE SCALE GENOMIC DNA]</scope>
    <source>
        <strain evidence="11 12">F0304</strain>
    </source>
</reference>
<dbReference type="InterPro" id="IPR036565">
    <property type="entry name" value="Mur-like_cat_sf"/>
</dbReference>
<keyword evidence="7 8" id="KW-0131">Cell cycle</keyword>
<keyword evidence="5 7" id="KW-0547">Nucleotide-binding</keyword>
<keyword evidence="3 7" id="KW-0963">Cytoplasm</keyword>
<comment type="catalytic activity">
    <reaction evidence="7 8">
        <text>UDP-N-acetyl-alpha-D-muramoyl-L-alanine + D-glutamate + ATP = UDP-N-acetyl-alpha-D-muramoyl-L-alanyl-D-glutamate + ADP + phosphate + H(+)</text>
        <dbReference type="Rhea" id="RHEA:16429"/>
        <dbReference type="ChEBI" id="CHEBI:15378"/>
        <dbReference type="ChEBI" id="CHEBI:29986"/>
        <dbReference type="ChEBI" id="CHEBI:30616"/>
        <dbReference type="ChEBI" id="CHEBI:43474"/>
        <dbReference type="ChEBI" id="CHEBI:83898"/>
        <dbReference type="ChEBI" id="CHEBI:83900"/>
        <dbReference type="ChEBI" id="CHEBI:456216"/>
        <dbReference type="EC" id="6.3.2.9"/>
    </reaction>
</comment>
<dbReference type="PANTHER" id="PTHR43692">
    <property type="entry name" value="UDP-N-ACETYLMURAMOYLALANINE--D-GLUTAMATE LIGASE"/>
    <property type="match status" value="1"/>
</dbReference>
<dbReference type="SUPFAM" id="SSF53623">
    <property type="entry name" value="MurD-like peptide ligases, catalytic domain"/>
    <property type="match status" value="1"/>
</dbReference>
<evidence type="ECO:0000256" key="6">
    <source>
        <dbReference type="ARBA" id="ARBA00022840"/>
    </source>
</evidence>
<dbReference type="eggNOG" id="COG0771">
    <property type="taxonomic scope" value="Bacteria"/>
</dbReference>
<dbReference type="Gene3D" id="3.40.50.720">
    <property type="entry name" value="NAD(P)-binding Rossmann-like Domain"/>
    <property type="match status" value="1"/>
</dbReference>
<dbReference type="Proteomes" id="UP000005777">
    <property type="component" value="Unassembled WGS sequence"/>
</dbReference>
<dbReference type="Pfam" id="PF08245">
    <property type="entry name" value="Mur_ligase_M"/>
    <property type="match status" value="1"/>
</dbReference>
<dbReference type="HAMAP" id="MF_00639">
    <property type="entry name" value="MurD"/>
    <property type="match status" value="1"/>
</dbReference>
<sequence>MMADKRTRQIHRIIADSLSGRTTIMIAGLGLGGSSVEAILKQRSAQIVTVDDKKAASYTFAQVMADDFDWEPVSLVVTSPGFSPHSDFLTRVAARGIPIISEVEFAWQIRARNPISGQPAAWIGITGTNGKTSTTEMTAEILQAASLAAPAVGNIGVPVSQAAVDENNQALVVELSSFQLHYTYSLQLEAAAITNLADDHLDWHGGFENYVADKARVYQHVKKALVYNADDPRVSQLARQARQAQLAQPAQLAQQAQSDSTCLQVGFTLGQPADGQVGIDQGWIVSRTPLIPQGRLAALTDFPHLTEPDGTVYPHLLADALCALCLSAGYGVPAQTALSALQGFAPGGHRIQKVAVYHKHSANPDSANSPSSGDIRFIDDSKATNAHAAAASLSSFPDQSVIWIAGGLSKGAHFDDLVAKQKKVIKAAVIIGQDQSQILHSLHSQAPDIPYTCIDPGHKNSIMKEAVAAAVSYAQPGNVVLLAPACASMDQFASYADRGDQFASCAQTWVAHQQEVENFHDQD</sequence>
<dbReference type="NCBIfam" id="TIGR01087">
    <property type="entry name" value="murD"/>
    <property type="match status" value="1"/>
</dbReference>
<comment type="similarity">
    <text evidence="7">Belongs to the MurCDEF family.</text>
</comment>
<dbReference type="EMBL" id="ADCX01000004">
    <property type="protein sequence ID" value="EFG27330.2"/>
    <property type="molecule type" value="Genomic_DNA"/>
</dbReference>
<evidence type="ECO:0000256" key="1">
    <source>
        <dbReference type="ARBA" id="ARBA00004496"/>
    </source>
</evidence>
<feature type="domain" description="Mur ligase C-terminal" evidence="9">
    <location>
        <begin position="373"/>
        <end position="486"/>
    </location>
</feature>
<dbReference type="PANTHER" id="PTHR43692:SF1">
    <property type="entry name" value="UDP-N-ACETYLMURAMOYLALANINE--D-GLUTAMATE LIGASE"/>
    <property type="match status" value="1"/>
</dbReference>
<keyword evidence="7 8" id="KW-0133">Cell shape</keyword>